<comment type="similarity">
    <text evidence="1">Belongs to the ROK (NagC/XylR) family.</text>
</comment>
<dbReference type="Proteomes" id="UP000559404">
    <property type="component" value="Unassembled WGS sequence"/>
</dbReference>
<dbReference type="SUPFAM" id="SSF46785">
    <property type="entry name" value="Winged helix' DNA-binding domain"/>
    <property type="match status" value="1"/>
</dbReference>
<organism evidence="2 3">
    <name type="scientific">Stappia taiwanensis</name>
    <dbReference type="NCBI Taxonomy" id="992267"/>
    <lineage>
        <taxon>Bacteria</taxon>
        <taxon>Pseudomonadati</taxon>
        <taxon>Pseudomonadota</taxon>
        <taxon>Alphaproteobacteria</taxon>
        <taxon>Hyphomicrobiales</taxon>
        <taxon>Stappiaceae</taxon>
        <taxon>Stappia</taxon>
    </lineage>
</organism>
<keyword evidence="3" id="KW-1185">Reference proteome</keyword>
<dbReference type="Gene3D" id="1.10.10.10">
    <property type="entry name" value="Winged helix-like DNA-binding domain superfamily/Winged helix DNA-binding domain"/>
    <property type="match status" value="1"/>
</dbReference>
<dbReference type="PANTHER" id="PTHR18964">
    <property type="entry name" value="ROK (REPRESSOR, ORF, KINASE) FAMILY"/>
    <property type="match status" value="1"/>
</dbReference>
<dbReference type="RefSeq" id="WP_181758600.1">
    <property type="nucleotide sequence ID" value="NZ_BMCR01000002.1"/>
</dbReference>
<reference evidence="2 3" key="2">
    <citation type="submission" date="2020-08" db="EMBL/GenBank/DDBJ databases">
        <title>Stappia taiwanensis sp. nov., isolated from a coastal thermal spring.</title>
        <authorList>
            <person name="Kampfer P."/>
        </authorList>
    </citation>
    <scope>NUCLEOTIDE SEQUENCE [LARGE SCALE GENOMIC DNA]</scope>
    <source>
        <strain evidence="2 3">DSM 23284</strain>
    </source>
</reference>
<accession>A0A838XJY4</accession>
<dbReference type="InterPro" id="IPR043129">
    <property type="entry name" value="ATPase_NBD"/>
</dbReference>
<gene>
    <name evidence="2" type="ORF">H1W37_01905</name>
</gene>
<dbReference type="InterPro" id="IPR036390">
    <property type="entry name" value="WH_DNA-bd_sf"/>
</dbReference>
<evidence type="ECO:0000313" key="2">
    <source>
        <dbReference type="EMBL" id="MBA4610392.1"/>
    </source>
</evidence>
<protein>
    <submittedName>
        <fullName evidence="2">ROK family protein</fullName>
    </submittedName>
</protein>
<dbReference type="CDD" id="cd23763">
    <property type="entry name" value="ASKHA_ATPase_ROK"/>
    <property type="match status" value="1"/>
</dbReference>
<proteinExistence type="inferred from homology"/>
<evidence type="ECO:0000313" key="3">
    <source>
        <dbReference type="Proteomes" id="UP000559404"/>
    </source>
</evidence>
<evidence type="ECO:0000256" key="1">
    <source>
        <dbReference type="ARBA" id="ARBA00006479"/>
    </source>
</evidence>
<dbReference type="SUPFAM" id="SSF53067">
    <property type="entry name" value="Actin-like ATPase domain"/>
    <property type="match status" value="1"/>
</dbReference>
<name>A0A838XJY4_9HYPH</name>
<sequence>MARRPLVGQGSNSVQLRRYNARIVLQVLRRVGSASKADLARLAQLTNAAIGAIIQDLTAAGLITSLGKRRHGGRGQPATMLTLSPTGAYGFGVRLDRTAIETVLADFSGSIIGRRSHDMLLPEPAAAIELVRRDIDALLPLVPPQERARIAGIGVAMPFNLGAWLHELGLPAGVFHLWDAVDVRGLLEAATDFPVFAENDGTAATIAELFSGAGRGADDFLYLFLGPAIGGGLVMGGDCQKGVTGNAADVAMMPVPPSTLASAPRPGKPLDILLTRASLAALRRHLAHCGVEARSRDELERMVEARHPAVEEWLADCIAALTPAISAATALLDIPLVVIDFDIDGGLADRIVAGLAEALAAAAPEARAAPQVARGSFGRDAGAIGAACLPMFINYSPRAAILTGVEASPGHPGVTPQEAGVPQMARIAPG</sequence>
<dbReference type="PANTHER" id="PTHR18964:SF149">
    <property type="entry name" value="BIFUNCTIONAL UDP-N-ACETYLGLUCOSAMINE 2-EPIMERASE_N-ACETYLMANNOSAMINE KINASE"/>
    <property type="match status" value="1"/>
</dbReference>
<dbReference type="Pfam" id="PF00480">
    <property type="entry name" value="ROK"/>
    <property type="match status" value="1"/>
</dbReference>
<reference evidence="2 3" key="1">
    <citation type="submission" date="2020-07" db="EMBL/GenBank/DDBJ databases">
        <authorList>
            <person name="Li M."/>
        </authorList>
    </citation>
    <scope>NUCLEOTIDE SEQUENCE [LARGE SCALE GENOMIC DNA]</scope>
    <source>
        <strain evidence="2 3">DSM 23284</strain>
    </source>
</reference>
<dbReference type="InterPro" id="IPR036388">
    <property type="entry name" value="WH-like_DNA-bd_sf"/>
</dbReference>
<dbReference type="EMBL" id="JACEON010000002">
    <property type="protein sequence ID" value="MBA4610392.1"/>
    <property type="molecule type" value="Genomic_DNA"/>
</dbReference>
<comment type="caution">
    <text evidence="2">The sequence shown here is derived from an EMBL/GenBank/DDBJ whole genome shotgun (WGS) entry which is preliminary data.</text>
</comment>
<dbReference type="InterPro" id="IPR000600">
    <property type="entry name" value="ROK"/>
</dbReference>
<dbReference type="Gene3D" id="3.30.420.40">
    <property type="match status" value="2"/>
</dbReference>
<dbReference type="AlphaFoldDB" id="A0A838XJY4"/>